<proteinExistence type="predicted"/>
<accession>A0A2P2JI04</accession>
<dbReference type="AlphaFoldDB" id="A0A2P2JI04"/>
<dbReference type="EMBL" id="GGEC01012613">
    <property type="protein sequence ID" value="MBW93096.1"/>
    <property type="molecule type" value="Transcribed_RNA"/>
</dbReference>
<evidence type="ECO:0000313" key="1">
    <source>
        <dbReference type="EMBL" id="MBW93096.1"/>
    </source>
</evidence>
<organism evidence="1">
    <name type="scientific">Rhizophora mucronata</name>
    <name type="common">Asiatic mangrove</name>
    <dbReference type="NCBI Taxonomy" id="61149"/>
    <lineage>
        <taxon>Eukaryota</taxon>
        <taxon>Viridiplantae</taxon>
        <taxon>Streptophyta</taxon>
        <taxon>Embryophyta</taxon>
        <taxon>Tracheophyta</taxon>
        <taxon>Spermatophyta</taxon>
        <taxon>Magnoliopsida</taxon>
        <taxon>eudicotyledons</taxon>
        <taxon>Gunneridae</taxon>
        <taxon>Pentapetalae</taxon>
        <taxon>rosids</taxon>
        <taxon>fabids</taxon>
        <taxon>Malpighiales</taxon>
        <taxon>Rhizophoraceae</taxon>
        <taxon>Rhizophora</taxon>
    </lineage>
</organism>
<sequence>MNGCRKTNPYNLQHPSCRVTAIFNFIDTSNSLGFLN</sequence>
<name>A0A2P2JI04_RHIMU</name>
<reference evidence="1" key="1">
    <citation type="submission" date="2018-02" db="EMBL/GenBank/DDBJ databases">
        <title>Rhizophora mucronata_Transcriptome.</title>
        <authorList>
            <person name="Meera S.P."/>
            <person name="Sreeshan A."/>
            <person name="Augustine A."/>
        </authorList>
    </citation>
    <scope>NUCLEOTIDE SEQUENCE</scope>
    <source>
        <tissue evidence="1">Leaf</tissue>
    </source>
</reference>
<protein>
    <submittedName>
        <fullName evidence="1">Uncharacterized protein</fullName>
    </submittedName>
</protein>